<dbReference type="SUPFAM" id="SSF51261">
    <property type="entry name" value="Duplicated hybrid motif"/>
    <property type="match status" value="1"/>
</dbReference>
<feature type="domain" description="M23ase beta-sheet core" evidence="1">
    <location>
        <begin position="58"/>
        <end position="152"/>
    </location>
</feature>
<keyword evidence="3" id="KW-1185">Reference proteome</keyword>
<dbReference type="AlphaFoldDB" id="A0A937F8S4"/>
<evidence type="ECO:0000259" key="1">
    <source>
        <dbReference type="Pfam" id="PF01551"/>
    </source>
</evidence>
<dbReference type="PANTHER" id="PTHR21666">
    <property type="entry name" value="PEPTIDASE-RELATED"/>
    <property type="match status" value="1"/>
</dbReference>
<name>A0A937F8S4_9BACT</name>
<organism evidence="2 3">
    <name type="scientific">Fulvivirga sediminis</name>
    <dbReference type="NCBI Taxonomy" id="2803949"/>
    <lineage>
        <taxon>Bacteria</taxon>
        <taxon>Pseudomonadati</taxon>
        <taxon>Bacteroidota</taxon>
        <taxon>Cytophagia</taxon>
        <taxon>Cytophagales</taxon>
        <taxon>Fulvivirgaceae</taxon>
        <taxon>Fulvivirga</taxon>
    </lineage>
</organism>
<dbReference type="PANTHER" id="PTHR21666:SF270">
    <property type="entry name" value="MUREIN HYDROLASE ACTIVATOR ENVC"/>
    <property type="match status" value="1"/>
</dbReference>
<dbReference type="Pfam" id="PF01551">
    <property type="entry name" value="Peptidase_M23"/>
    <property type="match status" value="1"/>
</dbReference>
<dbReference type="InterPro" id="IPR016047">
    <property type="entry name" value="M23ase_b-sheet_dom"/>
</dbReference>
<dbReference type="FunFam" id="2.70.70.10:FF:000006">
    <property type="entry name" value="M23 family peptidase"/>
    <property type="match status" value="1"/>
</dbReference>
<comment type="caution">
    <text evidence="2">The sequence shown here is derived from an EMBL/GenBank/DDBJ whole genome shotgun (WGS) entry which is preliminary data.</text>
</comment>
<dbReference type="GO" id="GO:0004222">
    <property type="term" value="F:metalloendopeptidase activity"/>
    <property type="evidence" value="ECO:0007669"/>
    <property type="project" value="TreeGrafter"/>
</dbReference>
<dbReference type="Proteomes" id="UP000659388">
    <property type="component" value="Unassembled WGS sequence"/>
</dbReference>
<dbReference type="InterPro" id="IPR050570">
    <property type="entry name" value="Cell_wall_metabolism_enzyme"/>
</dbReference>
<proteinExistence type="predicted"/>
<evidence type="ECO:0000313" key="2">
    <source>
        <dbReference type="EMBL" id="MBL3658416.1"/>
    </source>
</evidence>
<sequence length="164" mass="18668">MANTACSQSGQKEQLINRYKSMEMDKRPVYFPLPQKSFIRISSGFGVRKHPILKVDKFHPGLDMVAKKGTPIYASANGKVIRASFSPTYGNVVVIDHNEGYKTLYAHMTAFKVKKDQEVKQGTIIGYVGSTGRSTGPHLHFEILLKDKKIDPFKYWTLIMDRWK</sequence>
<reference evidence="2" key="1">
    <citation type="submission" date="2021-01" db="EMBL/GenBank/DDBJ databases">
        <title>Fulvivirga kasyanovii gen. nov., sp nov., a novel member of the phylum Bacteroidetes isolated from seawater in a mussel farm.</title>
        <authorList>
            <person name="Zhao L.-H."/>
            <person name="Wang Z.-J."/>
        </authorList>
    </citation>
    <scope>NUCLEOTIDE SEQUENCE</scope>
    <source>
        <strain evidence="2">2943</strain>
    </source>
</reference>
<dbReference type="CDD" id="cd12797">
    <property type="entry name" value="M23_peptidase"/>
    <property type="match status" value="1"/>
</dbReference>
<gene>
    <name evidence="2" type="ORF">JL102_19850</name>
</gene>
<evidence type="ECO:0000313" key="3">
    <source>
        <dbReference type="Proteomes" id="UP000659388"/>
    </source>
</evidence>
<dbReference type="RefSeq" id="WP_202246208.1">
    <property type="nucleotide sequence ID" value="NZ_JAESIY010000012.1"/>
</dbReference>
<dbReference type="EMBL" id="JAESIY010000012">
    <property type="protein sequence ID" value="MBL3658416.1"/>
    <property type="molecule type" value="Genomic_DNA"/>
</dbReference>
<dbReference type="Gene3D" id="2.70.70.10">
    <property type="entry name" value="Glucose Permease (Domain IIA)"/>
    <property type="match status" value="1"/>
</dbReference>
<accession>A0A937F8S4</accession>
<protein>
    <submittedName>
        <fullName evidence="2">M23 family metallopeptidase</fullName>
    </submittedName>
</protein>
<dbReference type="InterPro" id="IPR011055">
    <property type="entry name" value="Dup_hybrid_motif"/>
</dbReference>